<dbReference type="Proteomes" id="UP001055439">
    <property type="component" value="Chromosome 5"/>
</dbReference>
<dbReference type="GO" id="GO:0005634">
    <property type="term" value="C:nucleus"/>
    <property type="evidence" value="ECO:0007669"/>
    <property type="project" value="UniProtKB-SubCell"/>
</dbReference>
<dbReference type="FunFam" id="1.10.10.10:FF:000037">
    <property type="entry name" value="Heat stress transcription factor B-4"/>
    <property type="match status" value="1"/>
</dbReference>
<protein>
    <submittedName>
        <fullName evidence="12">Heat stress transcription factor</fullName>
    </submittedName>
</protein>
<dbReference type="GO" id="GO:0000978">
    <property type="term" value="F:RNA polymerase II cis-regulatory region sequence-specific DNA binding"/>
    <property type="evidence" value="ECO:0007669"/>
    <property type="project" value="TreeGrafter"/>
</dbReference>
<keyword evidence="5" id="KW-0346">Stress response</keyword>
<dbReference type="PANTHER" id="PTHR10015">
    <property type="entry name" value="HEAT SHOCK TRANSCRIPTION FACTOR"/>
    <property type="match status" value="1"/>
</dbReference>
<dbReference type="SMART" id="SM00415">
    <property type="entry name" value="HSF"/>
    <property type="match status" value="1"/>
</dbReference>
<feature type="region of interest" description="Disordered" evidence="10">
    <location>
        <begin position="1"/>
        <end position="69"/>
    </location>
</feature>
<dbReference type="InterPro" id="IPR036390">
    <property type="entry name" value="WH_DNA-bd_sf"/>
</dbReference>
<evidence type="ECO:0000256" key="9">
    <source>
        <dbReference type="RuleBase" id="RU004020"/>
    </source>
</evidence>
<dbReference type="Gene3D" id="1.10.10.10">
    <property type="entry name" value="Winged helix-like DNA-binding domain superfamily/Winged helix DNA-binding domain"/>
    <property type="match status" value="1"/>
</dbReference>
<evidence type="ECO:0000256" key="8">
    <source>
        <dbReference type="ARBA" id="ARBA00023242"/>
    </source>
</evidence>
<comment type="similarity">
    <text evidence="9">Belongs to the HSF family.</text>
</comment>
<keyword evidence="6" id="KW-0238">DNA-binding</keyword>
<comment type="subunit">
    <text evidence="2">Homotrimer.</text>
</comment>
<dbReference type="InterPro" id="IPR036388">
    <property type="entry name" value="WH-like_DNA-bd_sf"/>
</dbReference>
<dbReference type="SUPFAM" id="SSF46785">
    <property type="entry name" value="Winged helix' DNA-binding domain"/>
    <property type="match status" value="1"/>
</dbReference>
<evidence type="ECO:0000256" key="2">
    <source>
        <dbReference type="ARBA" id="ARBA00011233"/>
    </source>
</evidence>
<dbReference type="EMBL" id="CP097507">
    <property type="protein sequence ID" value="URE03454.1"/>
    <property type="molecule type" value="Genomic_DNA"/>
</dbReference>
<keyword evidence="3" id="KW-0597">Phosphoprotein</keyword>
<dbReference type="OrthoDB" id="60033at2759"/>
<keyword evidence="7" id="KW-0804">Transcription</keyword>
<evidence type="ECO:0000256" key="7">
    <source>
        <dbReference type="ARBA" id="ARBA00023163"/>
    </source>
</evidence>
<evidence type="ECO:0000256" key="1">
    <source>
        <dbReference type="ARBA" id="ARBA00004123"/>
    </source>
</evidence>
<gene>
    <name evidence="12" type="ORF">MUK42_18496</name>
</gene>
<evidence type="ECO:0000313" key="13">
    <source>
        <dbReference type="Proteomes" id="UP001055439"/>
    </source>
</evidence>
<evidence type="ECO:0000256" key="4">
    <source>
        <dbReference type="ARBA" id="ARBA00023015"/>
    </source>
</evidence>
<reference evidence="12" key="1">
    <citation type="submission" date="2022-05" db="EMBL/GenBank/DDBJ databases">
        <title>The Musa troglodytarum L. genome provides insights into the mechanism of non-climacteric behaviour and enrichment of carotenoids.</title>
        <authorList>
            <person name="Wang J."/>
        </authorList>
    </citation>
    <scope>NUCLEOTIDE SEQUENCE</scope>
    <source>
        <tissue evidence="12">Leaf</tissue>
    </source>
</reference>
<evidence type="ECO:0000313" key="12">
    <source>
        <dbReference type="EMBL" id="URE03454.1"/>
    </source>
</evidence>
<dbReference type="GO" id="GO:0034605">
    <property type="term" value="P:cellular response to heat"/>
    <property type="evidence" value="ECO:0007669"/>
    <property type="project" value="TreeGrafter"/>
</dbReference>
<feature type="compositionally biased region" description="Polar residues" evidence="10">
    <location>
        <begin position="573"/>
        <end position="589"/>
    </location>
</feature>
<comment type="subcellular location">
    <subcellularLocation>
        <location evidence="1">Nucleus</location>
    </subcellularLocation>
</comment>
<dbReference type="InterPro" id="IPR000232">
    <property type="entry name" value="HSF_DNA-bd"/>
</dbReference>
<accession>A0A9E7K3R7</accession>
<organism evidence="12 13">
    <name type="scientific">Musa troglodytarum</name>
    <name type="common">fe'i banana</name>
    <dbReference type="NCBI Taxonomy" id="320322"/>
    <lineage>
        <taxon>Eukaryota</taxon>
        <taxon>Viridiplantae</taxon>
        <taxon>Streptophyta</taxon>
        <taxon>Embryophyta</taxon>
        <taxon>Tracheophyta</taxon>
        <taxon>Spermatophyta</taxon>
        <taxon>Magnoliopsida</taxon>
        <taxon>Liliopsida</taxon>
        <taxon>Zingiberales</taxon>
        <taxon>Musaceae</taxon>
        <taxon>Musa</taxon>
    </lineage>
</organism>
<evidence type="ECO:0000256" key="5">
    <source>
        <dbReference type="ARBA" id="ARBA00023016"/>
    </source>
</evidence>
<evidence type="ECO:0000256" key="3">
    <source>
        <dbReference type="ARBA" id="ARBA00022553"/>
    </source>
</evidence>
<keyword evidence="4" id="KW-0805">Transcription regulation</keyword>
<sequence>MDFGGRSASNPSQSPRLRPKMEPPGEPSRLSPPSPSVSPLPDSAAAGPSALQPDGGGGGGEGFPRPLEALQSAPIPPFLSKTYELVDDPALDAVLSWAPAGRSFVVWDPEEFARAVLPRHFKHNNFSSFVRQLNTYGDLTRIVNTRNLQLPQSHQDCPVDETCHIGDEFLKYGLSSQKGFHKIDADRWEFANEDFLQGNRVSLKNINRRRSSQVHQMAMQVSLSAEPENSGLEGEIHMLKSDRSALMQEIMRLQQEHLITVQQMDMLKLRMQSAEQRQKQMVSFLAKVIRNPVFLVHLRQQQEQSGIASPRVIRKFLKQKPSSNTDAIGSINQHAKNMLGFEVDAASTLQDPEHVVNKEIPDILPDFVEKLGLHASGEELIEGLDEAEVDALAPLFLDATTVSSMAKNPESHQSQIQLSVTPAECFSSLSQGVETEKTSFSATVPPSESMTQDLVSLVLRGKNTVSYTSDATYGASEYLISFPEDASEERMSDKGPARDTIIDQEEVWEAVAEAGEQSFGCEGNAWEDFVHDPNVLGFAAGLDVPWDPVLHALDGNLEFDKWDNAGLCLPESGDQSASLKNDNPENMQQ</sequence>
<evidence type="ECO:0000256" key="6">
    <source>
        <dbReference type="ARBA" id="ARBA00023125"/>
    </source>
</evidence>
<dbReference type="PANTHER" id="PTHR10015:SF450">
    <property type="entry name" value="HEAT STRESS TRANSCRIPTION FACTOR A-2E"/>
    <property type="match status" value="1"/>
</dbReference>
<keyword evidence="8" id="KW-0539">Nucleus</keyword>
<evidence type="ECO:0000256" key="10">
    <source>
        <dbReference type="SAM" id="MobiDB-lite"/>
    </source>
</evidence>
<name>A0A9E7K3R7_9LILI</name>
<feature type="compositionally biased region" description="Pro residues" evidence="10">
    <location>
        <begin position="22"/>
        <end position="38"/>
    </location>
</feature>
<keyword evidence="13" id="KW-1185">Reference proteome</keyword>
<dbReference type="GO" id="GO:0006357">
    <property type="term" value="P:regulation of transcription by RNA polymerase II"/>
    <property type="evidence" value="ECO:0007669"/>
    <property type="project" value="TreeGrafter"/>
</dbReference>
<dbReference type="GO" id="GO:0003700">
    <property type="term" value="F:DNA-binding transcription factor activity"/>
    <property type="evidence" value="ECO:0007669"/>
    <property type="project" value="InterPro"/>
</dbReference>
<dbReference type="PRINTS" id="PR00056">
    <property type="entry name" value="HSFDOMAIN"/>
</dbReference>
<feature type="domain" description="HSF-type DNA-binding" evidence="11">
    <location>
        <begin position="74"/>
        <end position="209"/>
    </location>
</feature>
<dbReference type="Pfam" id="PF00447">
    <property type="entry name" value="HSF_DNA-bind"/>
    <property type="match status" value="1"/>
</dbReference>
<evidence type="ECO:0000259" key="11">
    <source>
        <dbReference type="SMART" id="SM00415"/>
    </source>
</evidence>
<proteinExistence type="inferred from homology"/>
<dbReference type="AlphaFoldDB" id="A0A9E7K3R7"/>
<feature type="region of interest" description="Disordered" evidence="10">
    <location>
        <begin position="570"/>
        <end position="589"/>
    </location>
</feature>